<proteinExistence type="predicted"/>
<sequence length="226" mass="25418">MEALVSSAAMEAPWRREGRRWRCAWSRFHARGGGRRRQREGRRRWCVWSRFHARRGGRRRQRRASSWPSCSRRREKAQWRGEAPTGRRGRGRCGRDGAARRGGKKVAEGMATAAARLVGNQRATAVFLAKEHVAGRSIVGEPRWRTAAAMSELERRNSGGAAGRSAAWRTTAWRGADRAGTLRWRTVPGGAKDDRGGAVVVGQRTAWRRLTAVWREGEVPSDLIKV</sequence>
<dbReference type="AlphaFoldDB" id="A0A0A9GV72"/>
<dbReference type="EMBL" id="GBRH01169454">
    <property type="protein sequence ID" value="JAE28442.1"/>
    <property type="molecule type" value="Transcribed_RNA"/>
</dbReference>
<reference evidence="2" key="1">
    <citation type="submission" date="2014-09" db="EMBL/GenBank/DDBJ databases">
        <authorList>
            <person name="Magalhaes I.L.F."/>
            <person name="Oliveira U."/>
            <person name="Santos F.R."/>
            <person name="Vidigal T.H.D.A."/>
            <person name="Brescovit A.D."/>
            <person name="Santos A.J."/>
        </authorList>
    </citation>
    <scope>NUCLEOTIDE SEQUENCE</scope>
    <source>
        <tissue evidence="2">Shoot tissue taken approximately 20 cm above the soil surface</tissue>
    </source>
</reference>
<protein>
    <submittedName>
        <fullName evidence="2">Uncharacterized protein</fullName>
    </submittedName>
</protein>
<evidence type="ECO:0000313" key="2">
    <source>
        <dbReference type="EMBL" id="JAE28442.1"/>
    </source>
</evidence>
<accession>A0A0A9GV72</accession>
<organism evidence="2">
    <name type="scientific">Arundo donax</name>
    <name type="common">Giant reed</name>
    <name type="synonym">Donax arundinaceus</name>
    <dbReference type="NCBI Taxonomy" id="35708"/>
    <lineage>
        <taxon>Eukaryota</taxon>
        <taxon>Viridiplantae</taxon>
        <taxon>Streptophyta</taxon>
        <taxon>Embryophyta</taxon>
        <taxon>Tracheophyta</taxon>
        <taxon>Spermatophyta</taxon>
        <taxon>Magnoliopsida</taxon>
        <taxon>Liliopsida</taxon>
        <taxon>Poales</taxon>
        <taxon>Poaceae</taxon>
        <taxon>PACMAD clade</taxon>
        <taxon>Arundinoideae</taxon>
        <taxon>Arundineae</taxon>
        <taxon>Arundo</taxon>
    </lineage>
</organism>
<evidence type="ECO:0000256" key="1">
    <source>
        <dbReference type="SAM" id="MobiDB-lite"/>
    </source>
</evidence>
<reference evidence="2" key="2">
    <citation type="journal article" date="2015" name="Data Brief">
        <title>Shoot transcriptome of the giant reed, Arundo donax.</title>
        <authorList>
            <person name="Barrero R.A."/>
            <person name="Guerrero F.D."/>
            <person name="Moolhuijzen P."/>
            <person name="Goolsby J.A."/>
            <person name="Tidwell J."/>
            <person name="Bellgard S.E."/>
            <person name="Bellgard M.I."/>
        </authorList>
    </citation>
    <scope>NUCLEOTIDE SEQUENCE</scope>
    <source>
        <tissue evidence="2">Shoot tissue taken approximately 20 cm above the soil surface</tissue>
    </source>
</reference>
<name>A0A0A9GV72_ARUDO</name>
<feature type="region of interest" description="Disordered" evidence="1">
    <location>
        <begin position="57"/>
        <end position="105"/>
    </location>
</feature>